<evidence type="ECO:0000313" key="8">
    <source>
        <dbReference type="Proteomes" id="UP001324427"/>
    </source>
</evidence>
<dbReference type="InterPro" id="IPR036188">
    <property type="entry name" value="FAD/NAD-bd_sf"/>
</dbReference>
<evidence type="ECO:0000259" key="6">
    <source>
        <dbReference type="PROSITE" id="PS00624"/>
    </source>
</evidence>
<dbReference type="InterPro" id="IPR000172">
    <property type="entry name" value="GMC_OxRdtase_N"/>
</dbReference>
<keyword evidence="4" id="KW-0274">FAD</keyword>
<dbReference type="GO" id="GO:0044550">
    <property type="term" value="P:secondary metabolite biosynthetic process"/>
    <property type="evidence" value="ECO:0007669"/>
    <property type="project" value="TreeGrafter"/>
</dbReference>
<dbReference type="GO" id="GO:0016614">
    <property type="term" value="F:oxidoreductase activity, acting on CH-OH group of donors"/>
    <property type="evidence" value="ECO:0007669"/>
    <property type="project" value="InterPro"/>
</dbReference>
<keyword evidence="2" id="KW-0325">Glycoprotein</keyword>
<keyword evidence="4" id="KW-0285">Flavoprotein</keyword>
<dbReference type="Pfam" id="PF05199">
    <property type="entry name" value="GMC_oxred_C"/>
    <property type="match status" value="1"/>
</dbReference>
<feature type="chain" id="PRO_5043653627" description="Glucose-methanol-choline oxidoreductase N-terminal domain-containing protein" evidence="5">
    <location>
        <begin position="19"/>
        <end position="614"/>
    </location>
</feature>
<dbReference type="Gene3D" id="3.50.50.60">
    <property type="entry name" value="FAD/NAD(P)-binding domain"/>
    <property type="match status" value="1"/>
</dbReference>
<dbReference type="Gene3D" id="3.30.560.10">
    <property type="entry name" value="Glucose Oxidase, domain 3"/>
    <property type="match status" value="1"/>
</dbReference>
<dbReference type="PANTHER" id="PTHR11552">
    <property type="entry name" value="GLUCOSE-METHANOL-CHOLINE GMC OXIDOREDUCTASE"/>
    <property type="match status" value="1"/>
</dbReference>
<comment type="similarity">
    <text evidence="1">Belongs to the GMC oxidoreductase family.</text>
</comment>
<feature type="active site" description="Proton acceptor" evidence="3">
    <location>
        <position position="594"/>
    </location>
</feature>
<dbReference type="Proteomes" id="UP001324427">
    <property type="component" value="Unassembled WGS sequence"/>
</dbReference>
<organism evidence="7 8">
    <name type="scientific">Oleoguttula mirabilis</name>
    <dbReference type="NCBI Taxonomy" id="1507867"/>
    <lineage>
        <taxon>Eukaryota</taxon>
        <taxon>Fungi</taxon>
        <taxon>Dikarya</taxon>
        <taxon>Ascomycota</taxon>
        <taxon>Pezizomycotina</taxon>
        <taxon>Dothideomycetes</taxon>
        <taxon>Dothideomycetidae</taxon>
        <taxon>Mycosphaerellales</taxon>
        <taxon>Teratosphaeriaceae</taxon>
        <taxon>Oleoguttula</taxon>
    </lineage>
</organism>
<protein>
    <recommendedName>
        <fullName evidence="6">Glucose-methanol-choline oxidoreductase N-terminal domain-containing protein</fullName>
    </recommendedName>
</protein>
<feature type="domain" description="Glucose-methanol-choline oxidoreductase N-terminal" evidence="6">
    <location>
        <begin position="316"/>
        <end position="330"/>
    </location>
</feature>
<feature type="binding site" evidence="4">
    <location>
        <begin position="549"/>
        <end position="550"/>
    </location>
    <ligand>
        <name>FAD</name>
        <dbReference type="ChEBI" id="CHEBI:57692"/>
    </ligand>
</feature>
<dbReference type="Pfam" id="PF00732">
    <property type="entry name" value="GMC_oxred_N"/>
    <property type="match status" value="1"/>
</dbReference>
<dbReference type="SUPFAM" id="SSF54373">
    <property type="entry name" value="FAD-linked reductases, C-terminal domain"/>
    <property type="match status" value="1"/>
</dbReference>
<dbReference type="SUPFAM" id="SSF51905">
    <property type="entry name" value="FAD/NAD(P)-binding domain"/>
    <property type="match status" value="1"/>
</dbReference>
<dbReference type="PIRSF" id="PIRSF000137">
    <property type="entry name" value="Alcohol_oxidase"/>
    <property type="match status" value="1"/>
</dbReference>
<evidence type="ECO:0000256" key="5">
    <source>
        <dbReference type="SAM" id="SignalP"/>
    </source>
</evidence>
<comment type="caution">
    <text evidence="7">The sequence shown here is derived from an EMBL/GenBank/DDBJ whole genome shotgun (WGS) entry which is preliminary data.</text>
</comment>
<dbReference type="AlphaFoldDB" id="A0AAV9JNH0"/>
<evidence type="ECO:0000256" key="3">
    <source>
        <dbReference type="PIRSR" id="PIRSR000137-1"/>
    </source>
</evidence>
<name>A0AAV9JNH0_9PEZI</name>
<proteinExistence type="inferred from homology"/>
<dbReference type="EMBL" id="JAVFHQ010000012">
    <property type="protein sequence ID" value="KAK4547098.1"/>
    <property type="molecule type" value="Genomic_DNA"/>
</dbReference>
<dbReference type="PROSITE" id="PS00624">
    <property type="entry name" value="GMC_OXRED_2"/>
    <property type="match status" value="1"/>
</dbReference>
<dbReference type="GO" id="GO:0050660">
    <property type="term" value="F:flavin adenine dinucleotide binding"/>
    <property type="evidence" value="ECO:0007669"/>
    <property type="project" value="InterPro"/>
</dbReference>
<feature type="binding site" evidence="4">
    <location>
        <begin position="595"/>
        <end position="596"/>
    </location>
    <ligand>
        <name>FAD</name>
        <dbReference type="ChEBI" id="CHEBI:57692"/>
    </ligand>
</feature>
<comment type="cofactor">
    <cofactor evidence="4">
        <name>FAD</name>
        <dbReference type="ChEBI" id="CHEBI:57692"/>
    </cofactor>
</comment>
<evidence type="ECO:0000256" key="2">
    <source>
        <dbReference type="ARBA" id="ARBA00023180"/>
    </source>
</evidence>
<sequence>MRAFFGLLALCVAEAGAAFELYGNSFGIPGVNASYDYVVVGGGNAGLTIAARLAEDERVSVAVVEAGSFYQIDNGNGSVIPSLATTQFVGTDPNDTQPLIDWNFVTVPQAGAGGRRIPYARGKTLGGSSARNYMAYHRGTSGSYQRWADEVGDQSYTFPNLLPYFQRSVHLTPPKSSIRFANASVSYDALAFNNSVGFHQPLQVSWPNWALPIATWAQNAMEAIGISTSAKGFENGSLNGVSWVPATVDPVNGHRSSSQTSFLDYAMHSTSIKVYSQALARQITFTSNRTANGVHVQSGNTNFTLTATKEVILSAGAFQSPQLLMVSGIGPKETLEQYDIPVIADLAGVGQNLWDQPLYGIVYRVNVETGSMLINDPVYAAEAATQYLVNATGPLTGPPGLLAFERISQSQPDLLANETIAALKAFPSDWPEVEYLVENGYSGLNRNYRLDEPSDGYNYATISAALITPFSRGNVTISSADASVPPVINPNWLTTSEDKDIAVASFKRVREIWAQMSGVTLGPEYLPGPNVTTDEQILNFIQQDVVQFWHASATCKMGKRNDTMAVIDSHARVYGVNGLRVVDASSFPFLTPGHPQSGVYMLAEKIADDVKSGR</sequence>
<keyword evidence="5" id="KW-0732">Signal</keyword>
<gene>
    <name evidence="7" type="ORF">LTR36_001319</name>
</gene>
<dbReference type="InterPro" id="IPR007867">
    <property type="entry name" value="GMC_OxRtase_C"/>
</dbReference>
<evidence type="ECO:0000313" key="7">
    <source>
        <dbReference type="EMBL" id="KAK4547098.1"/>
    </source>
</evidence>
<feature type="active site" description="Proton donor" evidence="3">
    <location>
        <position position="550"/>
    </location>
</feature>
<keyword evidence="8" id="KW-1185">Reference proteome</keyword>
<evidence type="ECO:0000256" key="1">
    <source>
        <dbReference type="ARBA" id="ARBA00010790"/>
    </source>
</evidence>
<dbReference type="InterPro" id="IPR012132">
    <property type="entry name" value="GMC_OxRdtase"/>
</dbReference>
<dbReference type="PANTHER" id="PTHR11552:SF138">
    <property type="entry name" value="DEHYDROGENASE PKFF-RELATED"/>
    <property type="match status" value="1"/>
</dbReference>
<accession>A0AAV9JNH0</accession>
<feature type="signal peptide" evidence="5">
    <location>
        <begin position="1"/>
        <end position="18"/>
    </location>
</feature>
<reference evidence="7 8" key="1">
    <citation type="submission" date="2021-11" db="EMBL/GenBank/DDBJ databases">
        <title>Black yeast isolated from Biological Soil Crust.</title>
        <authorList>
            <person name="Kurbessoian T."/>
        </authorList>
    </citation>
    <scope>NUCLEOTIDE SEQUENCE [LARGE SCALE GENOMIC DNA]</scope>
    <source>
        <strain evidence="7 8">CCFEE 5522</strain>
    </source>
</reference>
<evidence type="ECO:0000256" key="4">
    <source>
        <dbReference type="PIRSR" id="PIRSR000137-2"/>
    </source>
</evidence>